<keyword evidence="2" id="KW-0732">Signal</keyword>
<feature type="chain" id="PRO_5022781638" evidence="2">
    <location>
        <begin position="32"/>
        <end position="609"/>
    </location>
</feature>
<gene>
    <name evidence="3" type="ORF">Poly21_54010</name>
</gene>
<reference evidence="3 4" key="1">
    <citation type="journal article" date="2020" name="Antonie Van Leeuwenhoek">
        <title>Rhodopirellula heiligendammensis sp. nov., Rhodopirellula pilleata sp. nov., and Rhodopirellula solitaria sp. nov. isolated from natural or artificial marine surfaces in Northern Germany and California, USA, and emended description of the genus Rhodopirellula.</title>
        <authorList>
            <person name="Kallscheuer N."/>
            <person name="Wiegand S."/>
            <person name="Jogler M."/>
            <person name="Boedeker C."/>
            <person name="Peeters S.H."/>
            <person name="Rast P."/>
            <person name="Heuer A."/>
            <person name="Jetten M.S.M."/>
            <person name="Rohde M."/>
            <person name="Jogler C."/>
        </authorList>
    </citation>
    <scope>NUCLEOTIDE SEQUENCE [LARGE SCALE GENOMIC DNA]</scope>
    <source>
        <strain evidence="3 4">Poly21</strain>
    </source>
</reference>
<evidence type="ECO:0000256" key="2">
    <source>
        <dbReference type="SAM" id="SignalP"/>
    </source>
</evidence>
<evidence type="ECO:0000313" key="3">
    <source>
        <dbReference type="EMBL" id="TWU09854.1"/>
    </source>
</evidence>
<dbReference type="AlphaFoldDB" id="A0A5C6BHC1"/>
<dbReference type="InterPro" id="IPR011446">
    <property type="entry name" value="BBP7"/>
</dbReference>
<comment type="caution">
    <text evidence="3">The sequence shown here is derived from an EMBL/GenBank/DDBJ whole genome shotgun (WGS) entry which is preliminary data.</text>
</comment>
<evidence type="ECO:0000313" key="4">
    <source>
        <dbReference type="Proteomes" id="UP000319908"/>
    </source>
</evidence>
<feature type="region of interest" description="Disordered" evidence="1">
    <location>
        <begin position="43"/>
        <end position="105"/>
    </location>
</feature>
<sequence>MNVAMNSQSRRMNAGPTAGALLAIALSSSLAMPVSVTAQVRTKLPDRATYNPAGPSTPPSQPMGASDEAQVAGVTDESIAASLRQSPLREADGKIEPVNLRPLPSMVPRGKARVLALADDRGSDPPAEPPQSATLRPASYVQPRKVQSSSNQIQTPAQRRVVGYDSQQHIRRTASPGPQTLIQHGQSEEWIEGGVIGSGSTQWAHDGNMGPIRMGNYSGCNACDGGGCNSCDSWGGDCNSCDGLGCDGCGQCRDFSNASLSFDPCRWFGSIELLLLFREGDSIPALVTTSPTGTTADTAGQLPGATILAGGEQAFKDLTAGGRLTIGTWLDDQRNRSLVFRGWTATEADLSFSAREGINAGPILAIPTTNAGAADAVLIAYPNSNENFGRFGSVNLSADSNVYGGDISVRQFLTGGLGTTFDVLYGYQYMGLDENLQLSTSSTKTQDQFPDQVGNNLSTFDQFEASNQFHGGQFGFAGAYREGCWSFDWLGKVGFGQIKRQAERHGRSVITTDTPPPAVNDTGLLVSDANTGSYSSSTFGWAPEFDLSVGWHKYPRFDVTFGYNIIAMTDAVRLSGIMDPTNTLDTPRSSVNYGTFMVQGIHFGIRHVW</sequence>
<organism evidence="3 4">
    <name type="scientific">Allorhodopirellula heiligendammensis</name>
    <dbReference type="NCBI Taxonomy" id="2714739"/>
    <lineage>
        <taxon>Bacteria</taxon>
        <taxon>Pseudomonadati</taxon>
        <taxon>Planctomycetota</taxon>
        <taxon>Planctomycetia</taxon>
        <taxon>Pirellulales</taxon>
        <taxon>Pirellulaceae</taxon>
        <taxon>Allorhodopirellula</taxon>
    </lineage>
</organism>
<proteinExistence type="predicted"/>
<feature type="compositionally biased region" description="Polar residues" evidence="1">
    <location>
        <begin position="145"/>
        <end position="157"/>
    </location>
</feature>
<protein>
    <submittedName>
        <fullName evidence="3">Uncharacterized protein</fullName>
    </submittedName>
</protein>
<feature type="signal peptide" evidence="2">
    <location>
        <begin position="1"/>
        <end position="31"/>
    </location>
</feature>
<name>A0A5C6BHC1_9BACT</name>
<dbReference type="OrthoDB" id="292752at2"/>
<dbReference type="Proteomes" id="UP000319908">
    <property type="component" value="Unassembled WGS sequence"/>
</dbReference>
<accession>A0A5C6BHC1</accession>
<keyword evidence="4" id="KW-1185">Reference proteome</keyword>
<feature type="region of interest" description="Disordered" evidence="1">
    <location>
        <begin position="119"/>
        <end position="161"/>
    </location>
</feature>
<dbReference type="Pfam" id="PF07585">
    <property type="entry name" value="BBP7"/>
    <property type="match status" value="1"/>
</dbReference>
<dbReference type="EMBL" id="SJPU01000006">
    <property type="protein sequence ID" value="TWU09854.1"/>
    <property type="molecule type" value="Genomic_DNA"/>
</dbReference>
<evidence type="ECO:0000256" key="1">
    <source>
        <dbReference type="SAM" id="MobiDB-lite"/>
    </source>
</evidence>